<keyword evidence="4" id="KW-1185">Reference proteome</keyword>
<proteinExistence type="inferred from homology"/>
<dbReference type="EMBL" id="JBIRGQ010000016">
    <property type="protein sequence ID" value="MFH8551875.1"/>
    <property type="molecule type" value="Genomic_DNA"/>
</dbReference>
<reference evidence="3 4" key="1">
    <citation type="submission" date="2024-10" db="EMBL/GenBank/DDBJ databases">
        <title>The Natural Products Discovery Center: Release of the First 8490 Sequenced Strains for Exploring Actinobacteria Biosynthetic Diversity.</title>
        <authorList>
            <person name="Kalkreuter E."/>
            <person name="Kautsar S.A."/>
            <person name="Yang D."/>
            <person name="Bader C.D."/>
            <person name="Teijaro C.N."/>
            <person name="Fluegel L."/>
            <person name="Davis C.M."/>
            <person name="Simpson J.R."/>
            <person name="Lauterbach L."/>
            <person name="Steele A.D."/>
            <person name="Gui C."/>
            <person name="Meng S."/>
            <person name="Li G."/>
            <person name="Viehrig K."/>
            <person name="Ye F."/>
            <person name="Su P."/>
            <person name="Kiefer A.F."/>
            <person name="Nichols A."/>
            <person name="Cepeda A.J."/>
            <person name="Yan W."/>
            <person name="Fan B."/>
            <person name="Jiang Y."/>
            <person name="Adhikari A."/>
            <person name="Zheng C.-J."/>
            <person name="Schuster L."/>
            <person name="Cowan T.M."/>
            <person name="Smanski M.J."/>
            <person name="Chevrette M.G."/>
            <person name="De Carvalho L.P.S."/>
            <person name="Shen B."/>
        </authorList>
    </citation>
    <scope>NUCLEOTIDE SEQUENCE [LARGE SCALE GENOMIC DNA]</scope>
    <source>
        <strain evidence="3 4">NPDC017990</strain>
    </source>
</reference>
<sequence length="261" mass="28587">MLKAEVLRAKEPQAEELELRLFVFHHSGGSQLSYRDWPAGFPAAWDVRIPDAPGRGPRDKRPPLSDAGALLDHYLEELDAGLTGSFAFFGHSMGGLIAYELTRQLLDMGRTPPVWLGVSAHGTVRPEGDGMRRHLLSDADLREELSAMGGTPSSVLAHPELWDLIAPTVRADLRISETWRTTPLAAPLPVPLSVFGGTRDEVAPPHRMDGWSAVSEHFLGQHLFEGGHFYFQDQLPAVAGRIKDDIRQALLLAQAPSAVTL</sequence>
<evidence type="ECO:0000313" key="4">
    <source>
        <dbReference type="Proteomes" id="UP001610818"/>
    </source>
</evidence>
<gene>
    <name evidence="3" type="ORF">ACH4F9_43565</name>
</gene>
<dbReference type="Gene3D" id="3.40.50.1820">
    <property type="entry name" value="alpha/beta hydrolase"/>
    <property type="match status" value="1"/>
</dbReference>
<evidence type="ECO:0000256" key="1">
    <source>
        <dbReference type="ARBA" id="ARBA00007169"/>
    </source>
</evidence>
<dbReference type="RefSeq" id="WP_397718978.1">
    <property type="nucleotide sequence ID" value="NZ_JBIRGN010000016.1"/>
</dbReference>
<dbReference type="InterPro" id="IPR029058">
    <property type="entry name" value="AB_hydrolase_fold"/>
</dbReference>
<name>A0ABW7R3M2_9ACTN</name>
<comment type="caution">
    <text evidence="3">The sequence shown here is derived from an EMBL/GenBank/DDBJ whole genome shotgun (WGS) entry which is preliminary data.</text>
</comment>
<evidence type="ECO:0000313" key="3">
    <source>
        <dbReference type="EMBL" id="MFH8551875.1"/>
    </source>
</evidence>
<dbReference type="InterPro" id="IPR012223">
    <property type="entry name" value="TEII"/>
</dbReference>
<dbReference type="Pfam" id="PF00975">
    <property type="entry name" value="Thioesterase"/>
    <property type="match status" value="1"/>
</dbReference>
<dbReference type="SUPFAM" id="SSF53474">
    <property type="entry name" value="alpha/beta-Hydrolases"/>
    <property type="match status" value="1"/>
</dbReference>
<dbReference type="InterPro" id="IPR001031">
    <property type="entry name" value="Thioesterase"/>
</dbReference>
<evidence type="ECO:0000259" key="2">
    <source>
        <dbReference type="Pfam" id="PF00975"/>
    </source>
</evidence>
<accession>A0ABW7R3M2</accession>
<protein>
    <submittedName>
        <fullName evidence="3">Thioesterase II family protein</fullName>
    </submittedName>
</protein>
<dbReference type="PANTHER" id="PTHR11487:SF0">
    <property type="entry name" value="S-ACYL FATTY ACID SYNTHASE THIOESTERASE, MEDIUM CHAIN"/>
    <property type="match status" value="1"/>
</dbReference>
<dbReference type="PANTHER" id="PTHR11487">
    <property type="entry name" value="THIOESTERASE"/>
    <property type="match status" value="1"/>
</dbReference>
<dbReference type="Proteomes" id="UP001610818">
    <property type="component" value="Unassembled WGS sequence"/>
</dbReference>
<comment type="similarity">
    <text evidence="1">Belongs to the thioesterase family.</text>
</comment>
<feature type="domain" description="Thioesterase" evidence="2">
    <location>
        <begin position="20"/>
        <end position="244"/>
    </location>
</feature>
<organism evidence="3 4">
    <name type="scientific">Streptomyces longisporoflavus</name>
    <dbReference type="NCBI Taxonomy" id="28044"/>
    <lineage>
        <taxon>Bacteria</taxon>
        <taxon>Bacillati</taxon>
        <taxon>Actinomycetota</taxon>
        <taxon>Actinomycetes</taxon>
        <taxon>Kitasatosporales</taxon>
        <taxon>Streptomycetaceae</taxon>
        <taxon>Streptomyces</taxon>
    </lineage>
</organism>